<evidence type="ECO:0000259" key="2">
    <source>
        <dbReference type="Pfam" id="PF20789"/>
    </source>
</evidence>
<accession>A0ABS4XCI3</accession>
<dbReference type="RefSeq" id="WP_209997140.1">
    <property type="nucleotide sequence ID" value="NZ_BAAAJY010000019.1"/>
</dbReference>
<dbReference type="InterPro" id="IPR042171">
    <property type="entry name" value="Acyl-CoA_hotdog"/>
</dbReference>
<dbReference type="SUPFAM" id="SSF54637">
    <property type="entry name" value="Thioesterase/thiol ester dehydrase-isomerase"/>
    <property type="match status" value="1"/>
</dbReference>
<name>A0ABS4XCI3_9MICC</name>
<dbReference type="InterPro" id="IPR049450">
    <property type="entry name" value="ACOT8-like_C"/>
</dbReference>
<dbReference type="Gene3D" id="2.40.160.210">
    <property type="entry name" value="Acyl-CoA thioesterase, double hotdog domain"/>
    <property type="match status" value="1"/>
</dbReference>
<feature type="domain" description="Acyl-CoA thioesterase-like N-terminal HotDog" evidence="1">
    <location>
        <begin position="36"/>
        <end position="117"/>
    </location>
</feature>
<dbReference type="EMBL" id="JAGIOF010000001">
    <property type="protein sequence ID" value="MBP2386188.1"/>
    <property type="molecule type" value="Genomic_DNA"/>
</dbReference>
<comment type="caution">
    <text evidence="3">The sequence shown here is derived from an EMBL/GenBank/DDBJ whole genome shotgun (WGS) entry which is preliminary data.</text>
</comment>
<dbReference type="InterPro" id="IPR029069">
    <property type="entry name" value="HotDog_dom_sf"/>
</dbReference>
<sequence>MTQATAESNTPELAVGDFYYRPTGENTYRSTVHAQGAWNPHEQHMAPATGILVHAMENFQPRADMRMARISLDIHGIIHGGEFEVRTRMIRPGRTIELIEGEMLSQGRTCIVARGWRLKTLDSTAVAASEDKPVVHPEELVTFHGMTPWPGGYIQGLEFRGAHGHRPGKGVVWMRNGFEMVEGTNTSDLVRLMGMVDTANGVAPRVAPGPGSWMFPNVDLQIHMHRAPEGQWLGIEAQQTYGADGIGLTSAVLHDIHGPFGRSEQILTVRPLPGQK</sequence>
<dbReference type="Proteomes" id="UP001296993">
    <property type="component" value="Unassembled WGS sequence"/>
</dbReference>
<feature type="domain" description="Acyl-CoA thioesterase-like C-terminal" evidence="2">
    <location>
        <begin position="137"/>
        <end position="269"/>
    </location>
</feature>
<dbReference type="Pfam" id="PF13622">
    <property type="entry name" value="4HBT_3"/>
    <property type="match status" value="1"/>
</dbReference>
<evidence type="ECO:0000313" key="3">
    <source>
        <dbReference type="EMBL" id="MBP2386188.1"/>
    </source>
</evidence>
<organism evidence="3 4">
    <name type="scientific">Paeniglutamicibacter kerguelensis</name>
    <dbReference type="NCBI Taxonomy" id="254788"/>
    <lineage>
        <taxon>Bacteria</taxon>
        <taxon>Bacillati</taxon>
        <taxon>Actinomycetota</taxon>
        <taxon>Actinomycetes</taxon>
        <taxon>Micrococcales</taxon>
        <taxon>Micrococcaceae</taxon>
        <taxon>Paeniglutamicibacter</taxon>
    </lineage>
</organism>
<gene>
    <name evidence="3" type="ORF">JOF47_001699</name>
</gene>
<protein>
    <recommendedName>
        <fullName evidence="5">Thioesterase family protein</fullName>
    </recommendedName>
</protein>
<keyword evidence="4" id="KW-1185">Reference proteome</keyword>
<dbReference type="Pfam" id="PF20789">
    <property type="entry name" value="4HBT_3C"/>
    <property type="match status" value="1"/>
</dbReference>
<proteinExistence type="predicted"/>
<dbReference type="InterPro" id="IPR049449">
    <property type="entry name" value="TesB_ACOT8-like_N"/>
</dbReference>
<reference evidence="3 4" key="1">
    <citation type="submission" date="2021-03" db="EMBL/GenBank/DDBJ databases">
        <title>Sequencing the genomes of 1000 actinobacteria strains.</title>
        <authorList>
            <person name="Klenk H.-P."/>
        </authorList>
    </citation>
    <scope>NUCLEOTIDE SEQUENCE [LARGE SCALE GENOMIC DNA]</scope>
    <source>
        <strain evidence="3 4">DSM 15797</strain>
    </source>
</reference>
<evidence type="ECO:0000259" key="1">
    <source>
        <dbReference type="Pfam" id="PF13622"/>
    </source>
</evidence>
<evidence type="ECO:0008006" key="5">
    <source>
        <dbReference type="Google" id="ProtNLM"/>
    </source>
</evidence>
<evidence type="ECO:0000313" key="4">
    <source>
        <dbReference type="Proteomes" id="UP001296993"/>
    </source>
</evidence>